<sequence>MLKNAGNKKMIAIIITLIMMLSMLPIAAFAENAATGNKVTTIDPLFQNALIKVSALQGAAAAQLITAQRDLLLNAIQLADNLNDKTASHQKKLELRAFKVAAILNTFGQAVVPVIISNVEAALIAAQTNIAAAQAKGINLIQSKQLMDQAISSITSAKGTMDMNASLDFALLAGNSLQLIVTLIGASVTTPIPTATPAIGGTPKPTPVATVQPTPKPTPTNLWTTIETPRAWDYVPTNPSQSACGAAGTLYDVGIGQTYTKLSQVPWLKLLPCDTVNIHWQPTPYKEITFLSNRGAANKFIRITGILGPNGERPVIDGNGATQTPGLPFINALFDKIGLFVISPPQGYVWGYKPGYIEISNLEIRNANQTNSITDITGAASNWHKFASGIYIERGENIAIINCDIHDNGNGLFQNSKYDEQGQSRYLLVERNYLHDNGNAGSASEHNAYTEGVGTVYQYNRFGNTKAGSYGDNVKERSAGITFRYNFFEGGAFMIDLLDPQSNAAYEKIQNDAWGKLLVDSVYIYGNTFFMHTEPSPTGWQHTVLGFGDGPYSWGNVRKGNIYFYNNSVVSQYDYEFWHQPSITIFKINNNTGTPTVQATNNVFHAMSVTPGVKPEPFNIFHGYGNANFSNNWISAGWLNANPRFLTSDPAGLAWNGSGITNTLSNPQNNPGFIDAANGNFKLTANSPLVNAGISLDPEIVKTGNVPSFEYLKHQAGMPRNQDAVIDLGAYEN</sequence>
<keyword evidence="2" id="KW-0732">Signal</keyword>
<dbReference type="InterPro" id="IPR039448">
    <property type="entry name" value="Beta_helix"/>
</dbReference>
<dbReference type="InterPro" id="IPR012334">
    <property type="entry name" value="Pectin_lyas_fold"/>
</dbReference>
<gene>
    <name evidence="4" type="ORF">EHS13_25620</name>
</gene>
<feature type="signal peptide" evidence="2">
    <location>
        <begin position="1"/>
        <end position="30"/>
    </location>
</feature>
<keyword evidence="5" id="KW-1185">Reference proteome</keyword>
<organism evidence="4 5">
    <name type="scientific">Paenibacillus psychroresistens</name>
    <dbReference type="NCBI Taxonomy" id="1778678"/>
    <lineage>
        <taxon>Bacteria</taxon>
        <taxon>Bacillati</taxon>
        <taxon>Bacillota</taxon>
        <taxon>Bacilli</taxon>
        <taxon>Bacillales</taxon>
        <taxon>Paenibacillaceae</taxon>
        <taxon>Paenibacillus</taxon>
    </lineage>
</organism>
<dbReference type="Gene3D" id="2.160.20.10">
    <property type="entry name" value="Single-stranded right-handed beta-helix, Pectin lyase-like"/>
    <property type="match status" value="1"/>
</dbReference>
<dbReference type="InterPro" id="IPR011050">
    <property type="entry name" value="Pectin_lyase_fold/virulence"/>
</dbReference>
<protein>
    <recommendedName>
        <fullName evidence="3">Right handed beta helix domain-containing protein</fullName>
    </recommendedName>
</protein>
<evidence type="ECO:0000259" key="3">
    <source>
        <dbReference type="Pfam" id="PF13229"/>
    </source>
</evidence>
<dbReference type="SUPFAM" id="SSF51126">
    <property type="entry name" value="Pectin lyase-like"/>
    <property type="match status" value="1"/>
</dbReference>
<evidence type="ECO:0000313" key="4">
    <source>
        <dbReference type="EMBL" id="QGQ98031.1"/>
    </source>
</evidence>
<feature type="compositionally biased region" description="Polar residues" evidence="1">
    <location>
        <begin position="209"/>
        <end position="221"/>
    </location>
</feature>
<evidence type="ECO:0000313" key="5">
    <source>
        <dbReference type="Proteomes" id="UP000426246"/>
    </source>
</evidence>
<dbReference type="Proteomes" id="UP000426246">
    <property type="component" value="Chromosome"/>
</dbReference>
<feature type="region of interest" description="Disordered" evidence="1">
    <location>
        <begin position="196"/>
        <end position="221"/>
    </location>
</feature>
<feature type="chain" id="PRO_5025524553" description="Right handed beta helix domain-containing protein" evidence="2">
    <location>
        <begin position="31"/>
        <end position="733"/>
    </location>
</feature>
<dbReference type="RefSeq" id="WP_193571443.1">
    <property type="nucleotide sequence ID" value="NZ_CP034235.1"/>
</dbReference>
<proteinExistence type="predicted"/>
<feature type="domain" description="Right handed beta helix" evidence="3">
    <location>
        <begin position="355"/>
        <end position="488"/>
    </location>
</feature>
<accession>A0A6B8RNV3</accession>
<dbReference type="Pfam" id="PF13229">
    <property type="entry name" value="Beta_helix"/>
    <property type="match status" value="1"/>
</dbReference>
<reference evidence="5" key="1">
    <citation type="submission" date="2018-11" db="EMBL/GenBank/DDBJ databases">
        <title>Complete genome sequence of Paenibacillus sp. ML311-T8.</title>
        <authorList>
            <person name="Nam Y.-D."/>
            <person name="Kang J."/>
            <person name="Chung W.-H."/>
            <person name="Park Y.S."/>
        </authorList>
    </citation>
    <scope>NUCLEOTIDE SEQUENCE [LARGE SCALE GENOMIC DNA]</scope>
    <source>
        <strain evidence="5">ML311-T8</strain>
    </source>
</reference>
<dbReference type="KEGG" id="ppsc:EHS13_25620"/>
<name>A0A6B8RNV3_9BACL</name>
<evidence type="ECO:0000256" key="1">
    <source>
        <dbReference type="SAM" id="MobiDB-lite"/>
    </source>
</evidence>
<evidence type="ECO:0000256" key="2">
    <source>
        <dbReference type="SAM" id="SignalP"/>
    </source>
</evidence>
<dbReference type="EMBL" id="CP034235">
    <property type="protein sequence ID" value="QGQ98031.1"/>
    <property type="molecule type" value="Genomic_DNA"/>
</dbReference>
<dbReference type="AlphaFoldDB" id="A0A6B8RNV3"/>